<comment type="caution">
    <text evidence="1">The sequence shown here is derived from an EMBL/GenBank/DDBJ whole genome shotgun (WGS) entry which is preliminary data.</text>
</comment>
<protein>
    <submittedName>
        <fullName evidence="1">393_t:CDS:1</fullName>
    </submittedName>
</protein>
<dbReference type="EMBL" id="CAJVPT010037869">
    <property type="protein sequence ID" value="CAG8718653.1"/>
    <property type="molecule type" value="Genomic_DNA"/>
</dbReference>
<evidence type="ECO:0000313" key="1">
    <source>
        <dbReference type="EMBL" id="CAG8718653.1"/>
    </source>
</evidence>
<feature type="non-terminal residue" evidence="1">
    <location>
        <position position="332"/>
    </location>
</feature>
<reference evidence="1" key="1">
    <citation type="submission" date="2021-06" db="EMBL/GenBank/DDBJ databases">
        <authorList>
            <person name="Kallberg Y."/>
            <person name="Tangrot J."/>
            <person name="Rosling A."/>
        </authorList>
    </citation>
    <scope>NUCLEOTIDE SEQUENCE</scope>
    <source>
        <strain evidence="1">CL356</strain>
    </source>
</reference>
<organism evidence="1 2">
    <name type="scientific">Acaulospora colombiana</name>
    <dbReference type="NCBI Taxonomy" id="27376"/>
    <lineage>
        <taxon>Eukaryota</taxon>
        <taxon>Fungi</taxon>
        <taxon>Fungi incertae sedis</taxon>
        <taxon>Mucoromycota</taxon>
        <taxon>Glomeromycotina</taxon>
        <taxon>Glomeromycetes</taxon>
        <taxon>Diversisporales</taxon>
        <taxon>Acaulosporaceae</taxon>
        <taxon>Acaulospora</taxon>
    </lineage>
</organism>
<dbReference type="Proteomes" id="UP000789525">
    <property type="component" value="Unassembled WGS sequence"/>
</dbReference>
<name>A0ACA9PPC2_9GLOM</name>
<proteinExistence type="predicted"/>
<gene>
    <name evidence="1" type="ORF">ACOLOM_LOCUS11031</name>
</gene>
<keyword evidence="2" id="KW-1185">Reference proteome</keyword>
<feature type="non-terminal residue" evidence="1">
    <location>
        <position position="1"/>
    </location>
</feature>
<accession>A0ACA9PPC2</accession>
<sequence>TIQSRYATSLDPIYFLLKSSTTALNGYNAHIKGAAIDMILADPSVDYIVEDSIASISWTGSRPQPRMVDAFGKRAETPTNGTDGEGVDIYGIDTGIYLEHNDFGGRAVWGATFGNYSDIDENGHGTHTASIAAGAQYGIAKAAHLIAVRVLDKSGNGPYSDIIAGVEWAMNAAAQSGRLSVVNMSVGGPSNDAMDLAVQNAVDSGLHVVVSAGNAGADADATSPARADRNNERYFLLCLSRSQADGLVHSASFSNFGPEVDVFALGVGVTAAWIEGPESTQVLSGTSMAAPKVAGILATALGKRGKTTPAELSAALVEHAKHAVTGQPANTT</sequence>
<evidence type="ECO:0000313" key="2">
    <source>
        <dbReference type="Proteomes" id="UP000789525"/>
    </source>
</evidence>